<dbReference type="Proteomes" id="UP001497516">
    <property type="component" value="Chromosome 9"/>
</dbReference>
<accession>A0AAV2GIN7</accession>
<feature type="region of interest" description="Disordered" evidence="1">
    <location>
        <begin position="1"/>
        <end position="99"/>
    </location>
</feature>
<evidence type="ECO:0000256" key="1">
    <source>
        <dbReference type="SAM" id="MobiDB-lite"/>
    </source>
</evidence>
<dbReference type="EMBL" id="OZ034822">
    <property type="protein sequence ID" value="CAL1410595.1"/>
    <property type="molecule type" value="Genomic_DNA"/>
</dbReference>
<organism evidence="2 3">
    <name type="scientific">Linum trigynum</name>
    <dbReference type="NCBI Taxonomy" id="586398"/>
    <lineage>
        <taxon>Eukaryota</taxon>
        <taxon>Viridiplantae</taxon>
        <taxon>Streptophyta</taxon>
        <taxon>Embryophyta</taxon>
        <taxon>Tracheophyta</taxon>
        <taxon>Spermatophyta</taxon>
        <taxon>Magnoliopsida</taxon>
        <taxon>eudicotyledons</taxon>
        <taxon>Gunneridae</taxon>
        <taxon>Pentapetalae</taxon>
        <taxon>rosids</taxon>
        <taxon>fabids</taxon>
        <taxon>Malpighiales</taxon>
        <taxon>Linaceae</taxon>
        <taxon>Linum</taxon>
    </lineage>
</organism>
<gene>
    <name evidence="2" type="ORF">LTRI10_LOCUS49999</name>
</gene>
<protein>
    <submittedName>
        <fullName evidence="2">Uncharacterized protein</fullName>
    </submittedName>
</protein>
<keyword evidence="3" id="KW-1185">Reference proteome</keyword>
<sequence length="99" mass="11200">MLPPSSSFSQSQTHSNRQHRHSPMASHLAVVALQPRHRPVVDARQFQLHPARPMSPSHPDTAQQGRRRQQIQKSGQIRHLRRSSANRDTDLEPSTAVFG</sequence>
<feature type="compositionally biased region" description="Basic residues" evidence="1">
    <location>
        <begin position="65"/>
        <end position="84"/>
    </location>
</feature>
<dbReference type="AlphaFoldDB" id="A0AAV2GIN7"/>
<evidence type="ECO:0000313" key="2">
    <source>
        <dbReference type="EMBL" id="CAL1410595.1"/>
    </source>
</evidence>
<feature type="compositionally biased region" description="Low complexity" evidence="1">
    <location>
        <begin position="1"/>
        <end position="15"/>
    </location>
</feature>
<name>A0AAV2GIN7_9ROSI</name>
<reference evidence="2 3" key="1">
    <citation type="submission" date="2024-04" db="EMBL/GenBank/DDBJ databases">
        <authorList>
            <person name="Fracassetti M."/>
        </authorList>
    </citation>
    <scope>NUCLEOTIDE SEQUENCE [LARGE SCALE GENOMIC DNA]</scope>
</reference>
<evidence type="ECO:0000313" key="3">
    <source>
        <dbReference type="Proteomes" id="UP001497516"/>
    </source>
</evidence>
<proteinExistence type="predicted"/>